<evidence type="ECO:0000256" key="4">
    <source>
        <dbReference type="ARBA" id="ARBA00023163"/>
    </source>
</evidence>
<evidence type="ECO:0000313" key="7">
    <source>
        <dbReference type="Proteomes" id="UP001184150"/>
    </source>
</evidence>
<evidence type="ECO:0000313" key="6">
    <source>
        <dbReference type="EMBL" id="MDR6510692.1"/>
    </source>
</evidence>
<dbReference type="Pfam" id="PF00126">
    <property type="entry name" value="HTH_1"/>
    <property type="match status" value="1"/>
</dbReference>
<dbReference type="SUPFAM" id="SSF46785">
    <property type="entry name" value="Winged helix' DNA-binding domain"/>
    <property type="match status" value="1"/>
</dbReference>
<dbReference type="PANTHER" id="PTHR30419:SF8">
    <property type="entry name" value="NITROGEN ASSIMILATION TRANSCRIPTIONAL ACTIVATOR-RELATED"/>
    <property type="match status" value="1"/>
</dbReference>
<sequence>MDKRPSIDPRALLTFRTVCREGSISAAARVLNIAQPSVSAAIAQLEARLGVQLFERRQTGVRPTAQGALLAERAEAMHHVLIGAQEELDNLSRGLAGPLRIGGTPGALVSLLPFVIGRLEARIGPCALSVVERPDGVLIDLLRQRQIDLAFVTTEMEAPPPDIAERTFARDPFALIVGRRHDALPSAVSLREVAGLPWVLPEAQGAFRRQVDALFIAAQAPVPANVVRCDSLLTTKAIVRMSDRITILPRQVAASELSIGVLRGIEIREAAFQRSIGVRLRQGEQPSIAAQALLDVMASKYSPEL</sequence>
<keyword evidence="7" id="KW-1185">Reference proteome</keyword>
<dbReference type="Proteomes" id="UP001184150">
    <property type="component" value="Unassembled WGS sequence"/>
</dbReference>
<accession>A0ABU1MKY1</accession>
<dbReference type="InterPro" id="IPR036388">
    <property type="entry name" value="WH-like_DNA-bd_sf"/>
</dbReference>
<dbReference type="RefSeq" id="WP_309804826.1">
    <property type="nucleotide sequence ID" value="NZ_JAVDRD010000003.1"/>
</dbReference>
<organism evidence="6 7">
    <name type="scientific">Novosphingobium capsulatum</name>
    <dbReference type="NCBI Taxonomy" id="13688"/>
    <lineage>
        <taxon>Bacteria</taxon>
        <taxon>Pseudomonadati</taxon>
        <taxon>Pseudomonadota</taxon>
        <taxon>Alphaproteobacteria</taxon>
        <taxon>Sphingomonadales</taxon>
        <taxon>Sphingomonadaceae</taxon>
        <taxon>Novosphingobium</taxon>
    </lineage>
</organism>
<dbReference type="Pfam" id="PF03466">
    <property type="entry name" value="LysR_substrate"/>
    <property type="match status" value="1"/>
</dbReference>
<dbReference type="InterPro" id="IPR050950">
    <property type="entry name" value="HTH-type_LysR_regulators"/>
</dbReference>
<gene>
    <name evidence="6" type="ORF">J2792_001558</name>
</gene>
<proteinExistence type="inferred from homology"/>
<keyword evidence="2" id="KW-0805">Transcription regulation</keyword>
<comment type="caution">
    <text evidence="6">The sequence shown here is derived from an EMBL/GenBank/DDBJ whole genome shotgun (WGS) entry which is preliminary data.</text>
</comment>
<keyword evidence="4" id="KW-0804">Transcription</keyword>
<keyword evidence="3 6" id="KW-0238">DNA-binding</keyword>
<dbReference type="EMBL" id="JAVDRD010000003">
    <property type="protein sequence ID" value="MDR6510692.1"/>
    <property type="molecule type" value="Genomic_DNA"/>
</dbReference>
<dbReference type="SUPFAM" id="SSF53850">
    <property type="entry name" value="Periplasmic binding protein-like II"/>
    <property type="match status" value="1"/>
</dbReference>
<evidence type="ECO:0000259" key="5">
    <source>
        <dbReference type="PROSITE" id="PS50931"/>
    </source>
</evidence>
<dbReference type="InterPro" id="IPR005119">
    <property type="entry name" value="LysR_subst-bd"/>
</dbReference>
<dbReference type="InterPro" id="IPR036390">
    <property type="entry name" value="WH_DNA-bd_sf"/>
</dbReference>
<dbReference type="PROSITE" id="PS50931">
    <property type="entry name" value="HTH_LYSR"/>
    <property type="match status" value="1"/>
</dbReference>
<dbReference type="Gene3D" id="1.10.10.10">
    <property type="entry name" value="Winged helix-like DNA-binding domain superfamily/Winged helix DNA-binding domain"/>
    <property type="match status" value="1"/>
</dbReference>
<evidence type="ECO:0000256" key="1">
    <source>
        <dbReference type="ARBA" id="ARBA00009437"/>
    </source>
</evidence>
<dbReference type="Gene3D" id="3.40.190.290">
    <property type="match status" value="1"/>
</dbReference>
<protein>
    <submittedName>
        <fullName evidence="6">DNA-binding transcriptional LysR family regulator</fullName>
    </submittedName>
</protein>
<dbReference type="PANTHER" id="PTHR30419">
    <property type="entry name" value="HTH-TYPE TRANSCRIPTIONAL REGULATOR YBHD"/>
    <property type="match status" value="1"/>
</dbReference>
<feature type="domain" description="HTH lysR-type" evidence="5">
    <location>
        <begin position="7"/>
        <end position="64"/>
    </location>
</feature>
<dbReference type="InterPro" id="IPR000847">
    <property type="entry name" value="LysR_HTH_N"/>
</dbReference>
<comment type="similarity">
    <text evidence="1">Belongs to the LysR transcriptional regulatory family.</text>
</comment>
<evidence type="ECO:0000256" key="2">
    <source>
        <dbReference type="ARBA" id="ARBA00023015"/>
    </source>
</evidence>
<evidence type="ECO:0000256" key="3">
    <source>
        <dbReference type="ARBA" id="ARBA00023125"/>
    </source>
</evidence>
<reference evidence="6 7" key="1">
    <citation type="submission" date="2023-07" db="EMBL/GenBank/DDBJ databases">
        <title>Sorghum-associated microbial communities from plants grown in Nebraska, USA.</title>
        <authorList>
            <person name="Schachtman D."/>
        </authorList>
    </citation>
    <scope>NUCLEOTIDE SEQUENCE [LARGE SCALE GENOMIC DNA]</scope>
    <source>
        <strain evidence="6 7">DS1027</strain>
    </source>
</reference>
<dbReference type="GO" id="GO:0003677">
    <property type="term" value="F:DNA binding"/>
    <property type="evidence" value="ECO:0007669"/>
    <property type="project" value="UniProtKB-KW"/>
</dbReference>
<name>A0ABU1MKY1_9SPHN</name>
<dbReference type="PRINTS" id="PR00039">
    <property type="entry name" value="HTHLYSR"/>
</dbReference>